<keyword evidence="5" id="KW-1185">Reference proteome</keyword>
<dbReference type="Pfam" id="PF24866">
    <property type="entry name" value="DUF7732"/>
    <property type="match status" value="2"/>
</dbReference>
<keyword evidence="2" id="KW-0472">Membrane</keyword>
<dbReference type="PANTHER" id="PTHR42091:SF1">
    <property type="entry name" value="CONSERVED GLYCINE-RICH PROTEIN (AFU_ORTHOLOGUE AFUA_7G02440)"/>
    <property type="match status" value="1"/>
</dbReference>
<dbReference type="OrthoDB" id="5425547at2759"/>
<organism evidence="4 5">
    <name type="scientific">Mollisia scopiformis</name>
    <name type="common">Conifer needle endophyte fungus</name>
    <name type="synonym">Phialocephala scopiformis</name>
    <dbReference type="NCBI Taxonomy" id="149040"/>
    <lineage>
        <taxon>Eukaryota</taxon>
        <taxon>Fungi</taxon>
        <taxon>Dikarya</taxon>
        <taxon>Ascomycota</taxon>
        <taxon>Pezizomycotina</taxon>
        <taxon>Leotiomycetes</taxon>
        <taxon>Helotiales</taxon>
        <taxon>Mollisiaceae</taxon>
        <taxon>Mollisia</taxon>
    </lineage>
</organism>
<dbReference type="KEGG" id="psco:LY89DRAFT_679364"/>
<accession>A0A194XVA0</accession>
<dbReference type="Proteomes" id="UP000070700">
    <property type="component" value="Unassembled WGS sequence"/>
</dbReference>
<evidence type="ECO:0000313" key="4">
    <source>
        <dbReference type="EMBL" id="KUJ24138.1"/>
    </source>
</evidence>
<dbReference type="AlphaFoldDB" id="A0A194XVA0"/>
<dbReference type="InterPro" id="IPR056634">
    <property type="entry name" value="DUF7732"/>
</dbReference>
<dbReference type="EMBL" id="KQ947404">
    <property type="protein sequence ID" value="KUJ24138.1"/>
    <property type="molecule type" value="Genomic_DNA"/>
</dbReference>
<gene>
    <name evidence="4" type="ORF">LY89DRAFT_679364</name>
</gene>
<proteinExistence type="predicted"/>
<dbReference type="InParanoid" id="A0A194XVA0"/>
<reference evidence="4 5" key="1">
    <citation type="submission" date="2015-10" db="EMBL/GenBank/DDBJ databases">
        <title>Full genome of DAOMC 229536 Phialocephala scopiformis, a fungal endophyte of spruce producing the potent anti-insectan compound rugulosin.</title>
        <authorList>
            <consortium name="DOE Joint Genome Institute"/>
            <person name="Walker A.K."/>
            <person name="Frasz S.L."/>
            <person name="Seifert K.A."/>
            <person name="Miller J.D."/>
            <person name="Mondo S.J."/>
            <person name="Labutti K."/>
            <person name="Lipzen A."/>
            <person name="Dockter R."/>
            <person name="Kennedy M."/>
            <person name="Grigoriev I.V."/>
            <person name="Spatafora J.W."/>
        </authorList>
    </citation>
    <scope>NUCLEOTIDE SEQUENCE [LARGE SCALE GENOMIC DNA]</scope>
    <source>
        <strain evidence="4 5">CBS 120377</strain>
    </source>
</reference>
<feature type="region of interest" description="Disordered" evidence="1">
    <location>
        <begin position="1"/>
        <end position="42"/>
    </location>
</feature>
<feature type="domain" description="DUF7732" evidence="3">
    <location>
        <begin position="133"/>
        <end position="201"/>
    </location>
</feature>
<protein>
    <recommendedName>
        <fullName evidence="3">DUF7732 domain-containing protein</fullName>
    </recommendedName>
</protein>
<dbReference type="GeneID" id="28823579"/>
<feature type="transmembrane region" description="Helical" evidence="2">
    <location>
        <begin position="69"/>
        <end position="90"/>
    </location>
</feature>
<dbReference type="RefSeq" id="XP_018078493.1">
    <property type="nucleotide sequence ID" value="XM_018213853.1"/>
</dbReference>
<keyword evidence="2" id="KW-0812">Transmembrane</keyword>
<keyword evidence="2" id="KW-1133">Transmembrane helix</keyword>
<dbReference type="PANTHER" id="PTHR42091">
    <property type="entry name" value="CONSERVED GLYCINE-RICH PROTEIN (AFU_ORTHOLOGUE AFUA_7G02440)"/>
    <property type="match status" value="1"/>
</dbReference>
<sequence>MLSSGRSGSKGSKPKSNSHSSSSSGKGSSSSNSGGATKTGSGVTPAYGGGRYYGGGATTPYTSGIRSPLGIAPVFLGVGLLSFYPGLWLFGAYNYPYTHPYTFHNRTATNGTNTTTTTRRDTGFEVLIRQTSDEGANQTKPVLCLCAVYAECGCDDNGNTTFLDSIIGDGTYANLNQSLVTVSDVNGTSTIVLNGTLPNGTTAAGGTEDAFSGAVRSSIEMSGYWVMVALVGMTVYLV</sequence>
<evidence type="ECO:0000259" key="3">
    <source>
        <dbReference type="Pfam" id="PF24866"/>
    </source>
</evidence>
<dbReference type="STRING" id="149040.A0A194XVA0"/>
<evidence type="ECO:0000256" key="2">
    <source>
        <dbReference type="SAM" id="Phobius"/>
    </source>
</evidence>
<evidence type="ECO:0000256" key="1">
    <source>
        <dbReference type="SAM" id="MobiDB-lite"/>
    </source>
</evidence>
<feature type="domain" description="DUF7732" evidence="3">
    <location>
        <begin position="52"/>
        <end position="112"/>
    </location>
</feature>
<name>A0A194XVA0_MOLSC</name>
<evidence type="ECO:0000313" key="5">
    <source>
        <dbReference type="Proteomes" id="UP000070700"/>
    </source>
</evidence>